<dbReference type="SUPFAM" id="SSF48371">
    <property type="entry name" value="ARM repeat"/>
    <property type="match status" value="2"/>
</dbReference>
<sequence length="1816" mass="202566">MANEDVPKDVPKSPHHTLLTHTLLFRIPSLRPTGTTQKRGGRMMTRLHNSMACPASLGNELHTHFVIGKSDKSAKERFRPDAKIWSLYLADAAEKANERAKRWNTGLDSLLIFAGLFASIVTSFLVESRRKLVQDEQEAVLFDIRNALRNQPPLDAGFYPAVADVWINGLHFASLFFTLFSAILGVLAKSWLVNFVPAVNRQESPDAYQRWMLDEGAERWKLEGVITTVPFMLQVAFFLFAIGLGVDAFHDHRGIGIFILVVVTASTLAYLLISLFPFFSQNVTWPFKTPLTDILLNLFGNLLPPQDSRAESPHAITVLSKIWREKLMLSSKEGNVDEAVAELTRKPPLPERLQTFAAEVPNKSLQRLADCMKPDYLDRQKRHAIVYNHLQALFLFAKHCEKSPKILAALKDTLRMALETDGPFCRWNFFPEPIRPLAFTVRARILLSFGKELDRKDIEDREVAEQPWGKLVRYLQPKDRRNFMMTVNQALITGEKNLQKVSSLTLGLCIAKAGALAANANVQSEWDSEDRRSESMELAREYIQRLFKTLDTTLASGWEEGLRDSVKSQSGLIDDSTFSEADGVILEAVGLPENLVSALGDPNPEMQIQAIQLISTMVEKGKELLWGWNYLKELDENVRRSVLQSVRIIGSNEQLRSELTQQLRYTVQTELYGDSQVLLDIIPLLMEDAALAKIFEDVFQDIECDQLINVVSSNTDEDFLDSVRRLLNTLGKIDGPRAKLQAIILALLEKYKLPEAFWDYGHDRSMKAIMWLIKLPHSHSCYPWNKRMKDSLPNISFAAVAHSDSSTRDAAIELMRALRGWRLEPARFESVELFEPVAVDNVGSEAVDTLEPLSAAQGGAERVAPQSLFSFISTSLISQAPPLTQAIDQFKILVVAPVEIQCLIPADLEDSVHRALEDTSSWDSQKRSNALRFLSGFSEGPLNVLSPNHIELTPAVSEDLPIPITESILKKAFKLAIGDGDFYVRLAGIALFESMFEQGQSQGSTIDHSFTHFASGQSQPFIRDLPVQQIRGLLVEQNKEREKVLETEEFDRLLRLYDGSPPASDLESVKRAINRVVHEELDAAAYRQAAELLPTLNDDPALLELLPERFSVADNDHGGWMVAIGWMKILILFFEHVFDADFTLDALADRAYQVMSNSFGVEINVDTIRNINVPLLNVVTAMSSPNLVFLQEACTGWLGEISKTTPLHKAVTQLGDINYGQREQALVLLGSMAEKPTAEDGCETFRHVVALKSFEAIAEGFPVKGVDAAILETPSYLYQSWANILGALKGSGNLGAVVTKIADRALKEEDDSTRLISVQILQSLLDHPDHGARFYEHAKASFPAKLDSVLKERLWTIRRAWANILPVLSKQGSVPRIFFAPGALFSPPSCHPVTRHPDGPATLIDLALKDEDYDVRLVASRALSTLRKDHKLPTQSIPLASAMETILKGSSPEHRSRAISALHSLTTGPEASFPEVLESMVSQILNVSILDESNVVQEEAQRLLFAAITDDGPLRSDPNKLFRAIQSNGSLFTERGFQVVSALFNLVQSEITPSFASSLAPKLRDPLWFTRFTALRLLLALHSQGEFSTLPKGMSSSLSAGLIQSITPELINMAIEDKNDDVRSEALSLLLLLFGKVSVHALPTNLKFAQPQFMSLLQNKRLRAQAVSLVSLLAQDPEGPFESTKLVDGTMELLASLVFNGRVCNARRQPTDHILLLLASFLALDPAIGKLRFSTFMGLQTHYNDFAQAGGMFQWIPGKNPKWSNDNMIGPEQPTPEDLLVWFMAANFGHHVTIIEVNEWLDMKQYIPPPPPMTPW</sequence>
<evidence type="ECO:0000259" key="2">
    <source>
        <dbReference type="Pfam" id="PF20153"/>
    </source>
</evidence>
<gene>
    <name evidence="3" type="ORF">FA15DRAFT_659958</name>
</gene>
<feature type="transmembrane region" description="Helical" evidence="1">
    <location>
        <begin position="109"/>
        <end position="126"/>
    </location>
</feature>
<reference evidence="3 4" key="1">
    <citation type="journal article" date="2019" name="Nat. Ecol. Evol.">
        <title>Megaphylogeny resolves global patterns of mushroom evolution.</title>
        <authorList>
            <person name="Varga T."/>
            <person name="Krizsan K."/>
            <person name="Foldi C."/>
            <person name="Dima B."/>
            <person name="Sanchez-Garcia M."/>
            <person name="Sanchez-Ramirez S."/>
            <person name="Szollosi G.J."/>
            <person name="Szarkandi J.G."/>
            <person name="Papp V."/>
            <person name="Albert L."/>
            <person name="Andreopoulos W."/>
            <person name="Angelini C."/>
            <person name="Antonin V."/>
            <person name="Barry K.W."/>
            <person name="Bougher N.L."/>
            <person name="Buchanan P."/>
            <person name="Buyck B."/>
            <person name="Bense V."/>
            <person name="Catcheside P."/>
            <person name="Chovatia M."/>
            <person name="Cooper J."/>
            <person name="Damon W."/>
            <person name="Desjardin D."/>
            <person name="Finy P."/>
            <person name="Geml J."/>
            <person name="Haridas S."/>
            <person name="Hughes K."/>
            <person name="Justo A."/>
            <person name="Karasinski D."/>
            <person name="Kautmanova I."/>
            <person name="Kiss B."/>
            <person name="Kocsube S."/>
            <person name="Kotiranta H."/>
            <person name="LaButti K.M."/>
            <person name="Lechner B.E."/>
            <person name="Liimatainen K."/>
            <person name="Lipzen A."/>
            <person name="Lukacs Z."/>
            <person name="Mihaltcheva S."/>
            <person name="Morgado L.N."/>
            <person name="Niskanen T."/>
            <person name="Noordeloos M.E."/>
            <person name="Ohm R.A."/>
            <person name="Ortiz-Santana B."/>
            <person name="Ovrebo C."/>
            <person name="Racz N."/>
            <person name="Riley R."/>
            <person name="Savchenko A."/>
            <person name="Shiryaev A."/>
            <person name="Soop K."/>
            <person name="Spirin V."/>
            <person name="Szebenyi C."/>
            <person name="Tomsovsky M."/>
            <person name="Tulloss R.E."/>
            <person name="Uehling J."/>
            <person name="Grigoriev I.V."/>
            <person name="Vagvolgyi C."/>
            <person name="Papp T."/>
            <person name="Martin F.M."/>
            <person name="Miettinen O."/>
            <person name="Hibbett D.S."/>
            <person name="Nagy L.G."/>
        </authorList>
    </citation>
    <scope>NUCLEOTIDE SEQUENCE [LARGE SCALE GENOMIC DNA]</scope>
    <source>
        <strain evidence="3 4">CBS 121175</strain>
    </source>
</reference>
<evidence type="ECO:0000256" key="1">
    <source>
        <dbReference type="SAM" id="Phobius"/>
    </source>
</evidence>
<feature type="domain" description="DUF6535" evidence="2">
    <location>
        <begin position="85"/>
        <end position="246"/>
    </location>
</feature>
<dbReference type="OrthoDB" id="2634466at2759"/>
<organism evidence="3 4">
    <name type="scientific">Coprinopsis marcescibilis</name>
    <name type="common">Agaric fungus</name>
    <name type="synonym">Psathyrella marcescibilis</name>
    <dbReference type="NCBI Taxonomy" id="230819"/>
    <lineage>
        <taxon>Eukaryota</taxon>
        <taxon>Fungi</taxon>
        <taxon>Dikarya</taxon>
        <taxon>Basidiomycota</taxon>
        <taxon>Agaricomycotina</taxon>
        <taxon>Agaricomycetes</taxon>
        <taxon>Agaricomycetidae</taxon>
        <taxon>Agaricales</taxon>
        <taxon>Agaricineae</taxon>
        <taxon>Psathyrellaceae</taxon>
        <taxon>Coprinopsis</taxon>
    </lineage>
</organism>
<dbReference type="InterPro" id="IPR045338">
    <property type="entry name" value="DUF6535"/>
</dbReference>
<keyword evidence="1" id="KW-1133">Transmembrane helix</keyword>
<dbReference type="Pfam" id="PF20153">
    <property type="entry name" value="DUF6535"/>
    <property type="match status" value="1"/>
</dbReference>
<proteinExistence type="predicted"/>
<keyword evidence="1" id="KW-0472">Membrane</keyword>
<feature type="transmembrane region" description="Helical" evidence="1">
    <location>
        <begin position="231"/>
        <end position="250"/>
    </location>
</feature>
<name>A0A5C3KGP6_COPMA</name>
<evidence type="ECO:0000313" key="4">
    <source>
        <dbReference type="Proteomes" id="UP000307440"/>
    </source>
</evidence>
<dbReference type="Gene3D" id="1.25.10.10">
    <property type="entry name" value="Leucine-rich Repeat Variant"/>
    <property type="match status" value="1"/>
</dbReference>
<keyword evidence="1" id="KW-0812">Transmembrane</keyword>
<accession>A0A5C3KGP6</accession>
<dbReference type="EMBL" id="ML210344">
    <property type="protein sequence ID" value="TFK19369.1"/>
    <property type="molecule type" value="Genomic_DNA"/>
</dbReference>
<dbReference type="Proteomes" id="UP000307440">
    <property type="component" value="Unassembled WGS sequence"/>
</dbReference>
<dbReference type="InterPro" id="IPR011989">
    <property type="entry name" value="ARM-like"/>
</dbReference>
<feature type="transmembrane region" description="Helical" evidence="1">
    <location>
        <begin position="257"/>
        <end position="279"/>
    </location>
</feature>
<protein>
    <recommendedName>
        <fullName evidence="2">DUF6535 domain-containing protein</fullName>
    </recommendedName>
</protein>
<keyword evidence="4" id="KW-1185">Reference proteome</keyword>
<evidence type="ECO:0000313" key="3">
    <source>
        <dbReference type="EMBL" id="TFK19369.1"/>
    </source>
</evidence>
<dbReference type="InterPro" id="IPR016024">
    <property type="entry name" value="ARM-type_fold"/>
</dbReference>
<feature type="transmembrane region" description="Helical" evidence="1">
    <location>
        <begin position="172"/>
        <end position="192"/>
    </location>
</feature>